<dbReference type="InterPro" id="IPR040256">
    <property type="entry name" value="At4g02000-like"/>
</dbReference>
<accession>A0ABD0VQB4</accession>
<protein>
    <recommendedName>
        <fullName evidence="2">DUF4283 domain-containing protein</fullName>
    </recommendedName>
</protein>
<keyword evidence="4" id="KW-1185">Reference proteome</keyword>
<organism evidence="3 4">
    <name type="scientific">Dendrobium thyrsiflorum</name>
    <name type="common">Pinecone-like raceme dendrobium</name>
    <name type="synonym">Orchid</name>
    <dbReference type="NCBI Taxonomy" id="117978"/>
    <lineage>
        <taxon>Eukaryota</taxon>
        <taxon>Viridiplantae</taxon>
        <taxon>Streptophyta</taxon>
        <taxon>Embryophyta</taxon>
        <taxon>Tracheophyta</taxon>
        <taxon>Spermatophyta</taxon>
        <taxon>Magnoliopsida</taxon>
        <taxon>Liliopsida</taxon>
        <taxon>Asparagales</taxon>
        <taxon>Orchidaceae</taxon>
        <taxon>Epidendroideae</taxon>
        <taxon>Malaxideae</taxon>
        <taxon>Dendrobiinae</taxon>
        <taxon>Dendrobium</taxon>
    </lineage>
</organism>
<dbReference type="AlphaFoldDB" id="A0ABD0VQB4"/>
<gene>
    <name evidence="3" type="ORF">M5K25_001533</name>
</gene>
<feature type="compositionally biased region" description="Low complexity" evidence="1">
    <location>
        <begin position="388"/>
        <end position="397"/>
    </location>
</feature>
<dbReference type="Proteomes" id="UP001552299">
    <property type="component" value="Unassembled WGS sequence"/>
</dbReference>
<evidence type="ECO:0000313" key="3">
    <source>
        <dbReference type="EMBL" id="KAL0927369.1"/>
    </source>
</evidence>
<comment type="caution">
    <text evidence="3">The sequence shown here is derived from an EMBL/GenBank/DDBJ whole genome shotgun (WGS) entry which is preliminary data.</text>
</comment>
<dbReference type="InterPro" id="IPR025558">
    <property type="entry name" value="DUF4283"/>
</dbReference>
<evidence type="ECO:0000256" key="1">
    <source>
        <dbReference type="SAM" id="MobiDB-lite"/>
    </source>
</evidence>
<dbReference type="PANTHER" id="PTHR31286:SF180">
    <property type="entry name" value="OS10G0362600 PROTEIN"/>
    <property type="match status" value="1"/>
</dbReference>
<evidence type="ECO:0000259" key="2">
    <source>
        <dbReference type="Pfam" id="PF14111"/>
    </source>
</evidence>
<feature type="domain" description="DUF4283" evidence="2">
    <location>
        <begin position="62"/>
        <end position="145"/>
    </location>
</feature>
<feature type="compositionally biased region" description="Polar residues" evidence="1">
    <location>
        <begin position="328"/>
        <end position="370"/>
    </location>
</feature>
<feature type="region of interest" description="Disordered" evidence="1">
    <location>
        <begin position="382"/>
        <end position="429"/>
    </location>
</feature>
<dbReference type="EMBL" id="JANQDX010000002">
    <property type="protein sequence ID" value="KAL0927369.1"/>
    <property type="molecule type" value="Genomic_DNA"/>
</dbReference>
<reference evidence="3 4" key="1">
    <citation type="journal article" date="2024" name="Plant Biotechnol. J.">
        <title>Dendrobium thyrsiflorum genome and its molecular insights into genes involved in important horticultural traits.</title>
        <authorList>
            <person name="Chen B."/>
            <person name="Wang J.Y."/>
            <person name="Zheng P.J."/>
            <person name="Li K.L."/>
            <person name="Liang Y.M."/>
            <person name="Chen X.F."/>
            <person name="Zhang C."/>
            <person name="Zhao X."/>
            <person name="He X."/>
            <person name="Zhang G.Q."/>
            <person name="Liu Z.J."/>
            <person name="Xu Q."/>
        </authorList>
    </citation>
    <scope>NUCLEOTIDE SEQUENCE [LARGE SCALE GENOMIC DNA]</scope>
    <source>
        <strain evidence="3">GZMU011</strain>
    </source>
</reference>
<evidence type="ECO:0000313" key="4">
    <source>
        <dbReference type="Proteomes" id="UP001552299"/>
    </source>
</evidence>
<dbReference type="Pfam" id="PF14111">
    <property type="entry name" value="DUF4283"/>
    <property type="match status" value="1"/>
</dbReference>
<feature type="compositionally biased region" description="Basic residues" evidence="1">
    <location>
        <begin position="412"/>
        <end position="429"/>
    </location>
</feature>
<feature type="region of interest" description="Disordered" evidence="1">
    <location>
        <begin position="246"/>
        <end position="370"/>
    </location>
</feature>
<dbReference type="PANTHER" id="PTHR31286">
    <property type="entry name" value="GLYCINE-RICH CELL WALL STRUCTURAL PROTEIN 1.8-LIKE"/>
    <property type="match status" value="1"/>
</dbReference>
<feature type="compositionally biased region" description="Polar residues" evidence="1">
    <location>
        <begin position="287"/>
        <end position="301"/>
    </location>
</feature>
<sequence length="429" mass="47434">MDSPLPPSDFPPLSSISALPAPANWSSAVSTPRPTEKAFVLSTSTSPDDPLDFTEKHVTAAKLEWSLTLVGYSIGRRPFYEALLSAMRKSWKLKGMMQLLSLSDGFFMLKFTSSEDYDMALSGGVWFFLGKPFVVQKWVPNFKPKREEFSSIPIWLKILDLPLPCWTPEGISRIASKIGVPLTVDNLTAEKTRLTYARVCVQVTKECTYPESIQISILGEPFTLNIQYEWRPTPCEHCASIVHPPEICPSRPQNTTPNTQAFSRGRSTSRKPHGAFNRVSKSKHHQSISNNKSRQVTVSKQISEPSSSRVIPPPVVINPPSTDIETPPLTTQDSHQKQIPNLNSPMEVSSTSCSDTSLPGNVKLPNSPSNVISPNKFDLLQESNLDKTQQTSTSSSTENVTILPPPPPSTHKASRSKQSKKPPANHHKN</sequence>
<proteinExistence type="predicted"/>
<name>A0ABD0VQB4_DENTH</name>
<feature type="compositionally biased region" description="Polar residues" evidence="1">
    <location>
        <begin position="251"/>
        <end position="266"/>
    </location>
</feature>